<dbReference type="Proteomes" id="UP000240830">
    <property type="component" value="Unassembled WGS sequence"/>
</dbReference>
<keyword evidence="5" id="KW-0378">Hydrolase</keyword>
<dbReference type="EC" id="3.4.19.12" evidence="2"/>
<dbReference type="Gene3D" id="3.90.70.10">
    <property type="entry name" value="Cysteine proteinases"/>
    <property type="match status" value="1"/>
</dbReference>
<dbReference type="GO" id="GO:0005829">
    <property type="term" value="C:cytosol"/>
    <property type="evidence" value="ECO:0007669"/>
    <property type="project" value="TreeGrafter"/>
</dbReference>
<dbReference type="InterPro" id="IPR018200">
    <property type="entry name" value="USP_CS"/>
</dbReference>
<dbReference type="OrthoDB" id="429671at2759"/>
<dbReference type="Pfam" id="PF00443">
    <property type="entry name" value="UCH"/>
    <property type="match status" value="1"/>
</dbReference>
<sequence length="418" mass="47464">MESKASCAKDSENATSVLRFGSASPVSHRVSEPVVELPLRATVPLIEVPVPRSTTPSETLSEVRKSWSELFVTPLSTPTKGCNAESDEENDLPEMVLTWRSLQADAPMRAEGLANYGNINQVYLSHVAYEKDEIPSTRAPIVPESLYECLRTNSNTRNFQGAQEDAQEFLTFLLDQIHEELLACRKSLKWRFSQVTDGERDSDVSGEWLEVGKGQRVTLARTMEHVVSPISFLFYGRYRSIVKRPRIKDSITTEPFHCISLEIQDESITTLSDAFKFMTKLETIEGQITRRMMIESAPPILIIQLKRFVYNQSYGAEKLAKYIQYPEYLELDPSVLHMSKPLPGYHLYAVIYHHGRTADGGHYTSHVRQSLKSADIWLHFDDATHSVEPLESVLAEKGSWKNAYLLFYIRHKGKSRSS</sequence>
<dbReference type="PANTHER" id="PTHR24006">
    <property type="entry name" value="UBIQUITIN CARBOXYL-TERMINAL HYDROLASE"/>
    <property type="match status" value="1"/>
</dbReference>
<evidence type="ECO:0000259" key="7">
    <source>
        <dbReference type="PROSITE" id="PS50235"/>
    </source>
</evidence>
<dbReference type="GO" id="GO:0006508">
    <property type="term" value="P:proteolysis"/>
    <property type="evidence" value="ECO:0007669"/>
    <property type="project" value="UniProtKB-KW"/>
</dbReference>
<protein>
    <recommendedName>
        <fullName evidence="2">ubiquitinyl hydrolase 1</fullName>
        <ecNumber evidence="2">3.4.19.12</ecNumber>
    </recommendedName>
</protein>
<dbReference type="GO" id="GO:0016579">
    <property type="term" value="P:protein deubiquitination"/>
    <property type="evidence" value="ECO:0007669"/>
    <property type="project" value="InterPro"/>
</dbReference>
<evidence type="ECO:0000256" key="4">
    <source>
        <dbReference type="ARBA" id="ARBA00022786"/>
    </source>
</evidence>
<accession>A0A2H9TFA6</accession>
<dbReference type="GO" id="GO:0005634">
    <property type="term" value="C:nucleus"/>
    <property type="evidence" value="ECO:0007669"/>
    <property type="project" value="TreeGrafter"/>
</dbReference>
<comment type="caution">
    <text evidence="8">The sequence shown here is derived from an EMBL/GenBank/DDBJ whole genome shotgun (WGS) entry which is preliminary data.</text>
</comment>
<keyword evidence="3" id="KW-0645">Protease</keyword>
<keyword evidence="4" id="KW-0833">Ubl conjugation pathway</keyword>
<dbReference type="PANTHER" id="PTHR24006:SF687">
    <property type="entry name" value="UBIQUITIN CARBOXYL-TERMINAL HYDROLASE 10"/>
    <property type="match status" value="1"/>
</dbReference>
<dbReference type="EMBL" id="MTSL01000220">
    <property type="protein sequence ID" value="PJF16462.1"/>
    <property type="molecule type" value="Genomic_DNA"/>
</dbReference>
<feature type="domain" description="USP" evidence="7">
    <location>
        <begin position="73"/>
        <end position="411"/>
    </location>
</feature>
<dbReference type="SUPFAM" id="SSF54001">
    <property type="entry name" value="Cysteine proteinases"/>
    <property type="match status" value="1"/>
</dbReference>
<organism evidence="8 9">
    <name type="scientific">Paramicrosporidium saccamoebae</name>
    <dbReference type="NCBI Taxonomy" id="1246581"/>
    <lineage>
        <taxon>Eukaryota</taxon>
        <taxon>Fungi</taxon>
        <taxon>Fungi incertae sedis</taxon>
        <taxon>Cryptomycota</taxon>
        <taxon>Cryptomycota incertae sedis</taxon>
        <taxon>Paramicrosporidium</taxon>
    </lineage>
</organism>
<dbReference type="STRING" id="1246581.A0A2H9TFA6"/>
<evidence type="ECO:0000313" key="9">
    <source>
        <dbReference type="Proteomes" id="UP000240830"/>
    </source>
</evidence>
<name>A0A2H9TFA6_9FUNG</name>
<evidence type="ECO:0000256" key="2">
    <source>
        <dbReference type="ARBA" id="ARBA00012759"/>
    </source>
</evidence>
<evidence type="ECO:0000256" key="6">
    <source>
        <dbReference type="ARBA" id="ARBA00022807"/>
    </source>
</evidence>
<dbReference type="PROSITE" id="PS50235">
    <property type="entry name" value="USP_3"/>
    <property type="match status" value="1"/>
</dbReference>
<dbReference type="InterPro" id="IPR050164">
    <property type="entry name" value="Peptidase_C19"/>
</dbReference>
<dbReference type="InterPro" id="IPR028889">
    <property type="entry name" value="USP"/>
</dbReference>
<dbReference type="InterPro" id="IPR001394">
    <property type="entry name" value="Peptidase_C19_UCH"/>
</dbReference>
<evidence type="ECO:0000256" key="5">
    <source>
        <dbReference type="ARBA" id="ARBA00022801"/>
    </source>
</evidence>
<dbReference type="CDD" id="cd02257">
    <property type="entry name" value="Peptidase_C19"/>
    <property type="match status" value="1"/>
</dbReference>
<comment type="catalytic activity">
    <reaction evidence="1">
        <text>Thiol-dependent hydrolysis of ester, thioester, amide, peptide and isopeptide bonds formed by the C-terminal Gly of ubiquitin (a 76-residue protein attached to proteins as an intracellular targeting signal).</text>
        <dbReference type="EC" id="3.4.19.12"/>
    </reaction>
</comment>
<dbReference type="InterPro" id="IPR038765">
    <property type="entry name" value="Papain-like_cys_pep_sf"/>
</dbReference>
<dbReference type="AlphaFoldDB" id="A0A2H9TFA6"/>
<evidence type="ECO:0000313" key="8">
    <source>
        <dbReference type="EMBL" id="PJF16462.1"/>
    </source>
</evidence>
<evidence type="ECO:0000256" key="1">
    <source>
        <dbReference type="ARBA" id="ARBA00000707"/>
    </source>
</evidence>
<keyword evidence="6" id="KW-0788">Thiol protease</keyword>
<gene>
    <name evidence="8" type="ORF">PSACC_03726</name>
</gene>
<evidence type="ECO:0000256" key="3">
    <source>
        <dbReference type="ARBA" id="ARBA00022670"/>
    </source>
</evidence>
<dbReference type="PROSITE" id="PS00973">
    <property type="entry name" value="USP_2"/>
    <property type="match status" value="1"/>
</dbReference>
<dbReference type="GO" id="GO:0004843">
    <property type="term" value="F:cysteine-type deubiquitinase activity"/>
    <property type="evidence" value="ECO:0007669"/>
    <property type="project" value="UniProtKB-EC"/>
</dbReference>
<proteinExistence type="predicted"/>
<keyword evidence="9" id="KW-1185">Reference proteome</keyword>
<reference evidence="8 9" key="1">
    <citation type="submission" date="2016-10" db="EMBL/GenBank/DDBJ databases">
        <title>The genome of Paramicrosporidium saccamoebae is the missing link in understanding Cryptomycota and Microsporidia evolution.</title>
        <authorList>
            <person name="Quandt C.A."/>
            <person name="Beaudet D."/>
            <person name="Corsaro D."/>
            <person name="Michel R."/>
            <person name="Corradi N."/>
            <person name="James T."/>
        </authorList>
    </citation>
    <scope>NUCLEOTIDE SEQUENCE [LARGE SCALE GENOMIC DNA]</scope>
    <source>
        <strain evidence="8 9">KSL3</strain>
    </source>
</reference>